<comment type="similarity">
    <text evidence="1">Belongs to the peptidase M20A family.</text>
</comment>
<feature type="region of interest" description="Disordered" evidence="6">
    <location>
        <begin position="267"/>
        <end position="301"/>
    </location>
</feature>
<dbReference type="SUPFAM" id="SSF53187">
    <property type="entry name" value="Zn-dependent exopeptidases"/>
    <property type="match status" value="1"/>
</dbReference>
<dbReference type="EMBL" id="MCGO01000016">
    <property type="protein sequence ID" value="ORY46626.1"/>
    <property type="molecule type" value="Genomic_DNA"/>
</dbReference>
<sequence length="468" mass="51193">MSLKFGDMFFQQPKPKVQQQHSHLRRQADQCTAHWSASSSSPSIYSLALWSNKPVCNQLPPLSPQFDAKLSVSRLQSASFKSASLSRLSSSVQIATVSFDNTTNVAPPPTGPDPVHDPFVKLHSFLEHAFPLVHKNLKKTVVNRYSLLFEWTGSEVDAAPLVLMAHLDVVPVLPETRGMWSYPPFDGYVYGSTWKPVEKLLEAGFTPKRTVYLAYGHDEEISGHQGARKLAEYLEHDLKLAGKVGLILDEGPSFSTYDGVTVAASLHSKKSRTQSPSQTRTLSSQQPAATSKTRPNPNPELKWAVNNLNKGGRALITQYLTSLGQESLLTTTQAVDIIQGGLKVNALPEKVSITINHRIAVDSSLKHVQTHFNDVFTPVAKKFSLTLKVADFNDVSKIAHEFKATDSKGLGLEPAPVSPSNGAGDLGWDVLEGTIHHVFDKSAKSGSRKSHCRGGMMLETPTRDITGL</sequence>
<dbReference type="PANTHER" id="PTHR45962:SF1">
    <property type="entry name" value="N-FATTY-ACYL-AMINO ACID SYNTHASE_HYDROLASE PM20D1"/>
    <property type="match status" value="1"/>
</dbReference>
<name>A0A1Y2CI59_9FUNG</name>
<gene>
    <name evidence="7" type="ORF">BCR33DRAFT_783735</name>
</gene>
<evidence type="ECO:0000256" key="3">
    <source>
        <dbReference type="ARBA" id="ARBA00022723"/>
    </source>
</evidence>
<evidence type="ECO:0000313" key="8">
    <source>
        <dbReference type="Proteomes" id="UP000193642"/>
    </source>
</evidence>
<dbReference type="Pfam" id="PF01546">
    <property type="entry name" value="Peptidase_M20"/>
    <property type="match status" value="1"/>
</dbReference>
<organism evidence="7 8">
    <name type="scientific">Rhizoclosmatium globosum</name>
    <dbReference type="NCBI Taxonomy" id="329046"/>
    <lineage>
        <taxon>Eukaryota</taxon>
        <taxon>Fungi</taxon>
        <taxon>Fungi incertae sedis</taxon>
        <taxon>Chytridiomycota</taxon>
        <taxon>Chytridiomycota incertae sedis</taxon>
        <taxon>Chytridiomycetes</taxon>
        <taxon>Chytridiales</taxon>
        <taxon>Chytriomycetaceae</taxon>
        <taxon>Rhizoclosmatium</taxon>
    </lineage>
</organism>
<dbReference type="AlphaFoldDB" id="A0A1Y2CI59"/>
<dbReference type="GO" id="GO:0046872">
    <property type="term" value="F:metal ion binding"/>
    <property type="evidence" value="ECO:0007669"/>
    <property type="project" value="UniProtKB-KW"/>
</dbReference>
<dbReference type="STRING" id="329046.A0A1Y2CI59"/>
<dbReference type="InterPro" id="IPR047177">
    <property type="entry name" value="Pept_M20A"/>
</dbReference>
<dbReference type="Gene3D" id="3.30.70.360">
    <property type="match status" value="1"/>
</dbReference>
<evidence type="ECO:0000256" key="2">
    <source>
        <dbReference type="ARBA" id="ARBA00022670"/>
    </source>
</evidence>
<dbReference type="GO" id="GO:0000328">
    <property type="term" value="C:fungal-type vacuole lumen"/>
    <property type="evidence" value="ECO:0007669"/>
    <property type="project" value="TreeGrafter"/>
</dbReference>
<dbReference type="GO" id="GO:0004180">
    <property type="term" value="F:carboxypeptidase activity"/>
    <property type="evidence" value="ECO:0007669"/>
    <property type="project" value="TreeGrafter"/>
</dbReference>
<proteinExistence type="inferred from homology"/>
<evidence type="ECO:0000256" key="5">
    <source>
        <dbReference type="ARBA" id="ARBA00022833"/>
    </source>
</evidence>
<dbReference type="OrthoDB" id="3064516at2759"/>
<evidence type="ECO:0000256" key="6">
    <source>
        <dbReference type="SAM" id="MobiDB-lite"/>
    </source>
</evidence>
<protein>
    <submittedName>
        <fullName evidence="7">Zn-dependent exopeptidase</fullName>
    </submittedName>
</protein>
<dbReference type="Gene3D" id="3.40.630.10">
    <property type="entry name" value="Zn peptidases"/>
    <property type="match status" value="1"/>
</dbReference>
<dbReference type="Proteomes" id="UP000193642">
    <property type="component" value="Unassembled WGS sequence"/>
</dbReference>
<comment type="caution">
    <text evidence="7">The sequence shown here is derived from an EMBL/GenBank/DDBJ whole genome shotgun (WGS) entry which is preliminary data.</text>
</comment>
<feature type="compositionally biased region" description="Polar residues" evidence="6">
    <location>
        <begin position="273"/>
        <end position="295"/>
    </location>
</feature>
<keyword evidence="2" id="KW-0645">Protease</keyword>
<keyword evidence="8" id="KW-1185">Reference proteome</keyword>
<evidence type="ECO:0000256" key="4">
    <source>
        <dbReference type="ARBA" id="ARBA00022801"/>
    </source>
</evidence>
<dbReference type="GO" id="GO:0051603">
    <property type="term" value="P:proteolysis involved in protein catabolic process"/>
    <property type="evidence" value="ECO:0007669"/>
    <property type="project" value="TreeGrafter"/>
</dbReference>
<dbReference type="InterPro" id="IPR036264">
    <property type="entry name" value="Bact_exopeptidase_dim_dom"/>
</dbReference>
<dbReference type="InterPro" id="IPR002933">
    <property type="entry name" value="Peptidase_M20"/>
</dbReference>
<keyword evidence="5" id="KW-0862">Zinc</keyword>
<evidence type="ECO:0000313" key="7">
    <source>
        <dbReference type="EMBL" id="ORY46626.1"/>
    </source>
</evidence>
<accession>A0A1Y2CI59</accession>
<dbReference type="SUPFAM" id="SSF55031">
    <property type="entry name" value="Bacterial exopeptidase dimerisation domain"/>
    <property type="match status" value="1"/>
</dbReference>
<evidence type="ECO:0000256" key="1">
    <source>
        <dbReference type="ARBA" id="ARBA00006247"/>
    </source>
</evidence>
<feature type="region of interest" description="Disordered" evidence="6">
    <location>
        <begin position="445"/>
        <end position="468"/>
    </location>
</feature>
<keyword evidence="3" id="KW-0479">Metal-binding</keyword>
<dbReference type="PANTHER" id="PTHR45962">
    <property type="entry name" value="N-FATTY-ACYL-AMINO ACID SYNTHASE/HYDROLASE PM20D1"/>
    <property type="match status" value="1"/>
</dbReference>
<keyword evidence="4" id="KW-0378">Hydrolase</keyword>
<reference evidence="7 8" key="1">
    <citation type="submission" date="2016-07" db="EMBL/GenBank/DDBJ databases">
        <title>Pervasive Adenine N6-methylation of Active Genes in Fungi.</title>
        <authorList>
            <consortium name="DOE Joint Genome Institute"/>
            <person name="Mondo S.J."/>
            <person name="Dannebaum R.O."/>
            <person name="Kuo R.C."/>
            <person name="Labutti K."/>
            <person name="Haridas S."/>
            <person name="Kuo A."/>
            <person name="Salamov A."/>
            <person name="Ahrendt S.R."/>
            <person name="Lipzen A."/>
            <person name="Sullivan W."/>
            <person name="Andreopoulos W.B."/>
            <person name="Clum A."/>
            <person name="Lindquist E."/>
            <person name="Daum C."/>
            <person name="Ramamoorthy G.K."/>
            <person name="Gryganskyi A."/>
            <person name="Culley D."/>
            <person name="Magnuson J.K."/>
            <person name="James T.Y."/>
            <person name="O'Malley M.A."/>
            <person name="Stajich J.E."/>
            <person name="Spatafora J.W."/>
            <person name="Visel A."/>
            <person name="Grigoriev I.V."/>
        </authorList>
    </citation>
    <scope>NUCLEOTIDE SEQUENCE [LARGE SCALE GENOMIC DNA]</scope>
    <source>
        <strain evidence="7 8">JEL800</strain>
    </source>
</reference>